<comment type="caution">
    <text evidence="2">The sequence shown here is derived from an EMBL/GenBank/DDBJ whole genome shotgun (WGS) entry which is preliminary data.</text>
</comment>
<feature type="compositionally biased region" description="Basic and acidic residues" evidence="1">
    <location>
        <begin position="16"/>
        <end position="40"/>
    </location>
</feature>
<dbReference type="AlphaFoldDB" id="A0A645BT53"/>
<evidence type="ECO:0000256" key="1">
    <source>
        <dbReference type="SAM" id="MobiDB-lite"/>
    </source>
</evidence>
<feature type="region of interest" description="Disordered" evidence="1">
    <location>
        <begin position="1"/>
        <end position="40"/>
    </location>
</feature>
<reference evidence="2" key="1">
    <citation type="submission" date="2019-08" db="EMBL/GenBank/DDBJ databases">
        <authorList>
            <person name="Kucharzyk K."/>
            <person name="Murdoch R.W."/>
            <person name="Higgins S."/>
            <person name="Loffler F."/>
        </authorList>
    </citation>
    <scope>NUCLEOTIDE SEQUENCE</scope>
</reference>
<gene>
    <name evidence="2" type="ORF">SDC9_115438</name>
</gene>
<name>A0A645BT53_9ZZZZ</name>
<evidence type="ECO:0000313" key="2">
    <source>
        <dbReference type="EMBL" id="MPM68505.1"/>
    </source>
</evidence>
<protein>
    <submittedName>
        <fullName evidence="2">Uncharacterized protein</fullName>
    </submittedName>
</protein>
<organism evidence="2">
    <name type="scientific">bioreactor metagenome</name>
    <dbReference type="NCBI Taxonomy" id="1076179"/>
    <lineage>
        <taxon>unclassified sequences</taxon>
        <taxon>metagenomes</taxon>
        <taxon>ecological metagenomes</taxon>
    </lineage>
</organism>
<proteinExistence type="predicted"/>
<accession>A0A645BT53</accession>
<sequence>MGKITLEAPGDINQMTERKVKEEKEKKTRDFERKSNFKNK</sequence>
<dbReference type="EMBL" id="VSSQ01022294">
    <property type="protein sequence ID" value="MPM68505.1"/>
    <property type="molecule type" value="Genomic_DNA"/>
</dbReference>